<evidence type="ECO:0000313" key="1">
    <source>
        <dbReference type="EMBL" id="GKV52126.1"/>
    </source>
</evidence>
<name>A0AAV5MQA2_9ROSI</name>
<gene>
    <name evidence="1" type="ORF">SLEP1_g58719</name>
</gene>
<proteinExistence type="predicted"/>
<comment type="caution">
    <text evidence="1">The sequence shown here is derived from an EMBL/GenBank/DDBJ whole genome shotgun (WGS) entry which is preliminary data.</text>
</comment>
<sequence>MYQFSIAFFQFLMVRSGCSSISNMPTILSKVTDLPPEIQTTITKKALASLAKDQMTQFEAVFHRRHGDQDASGFIVAICSKKLHLTSKGVVEYHPRIFEIIPLLHSMYTTLSSMTFFGMISSRSFRLQTTIGIATDQSGMRVRSVHRGISLIRSTMPELGESSELGTSP</sequence>
<dbReference type="AlphaFoldDB" id="A0AAV5MQA2"/>
<protein>
    <submittedName>
        <fullName evidence="1">Uncharacterized protein</fullName>
    </submittedName>
</protein>
<accession>A0AAV5MQA2</accession>
<reference evidence="1 2" key="1">
    <citation type="journal article" date="2021" name="Commun. Biol.">
        <title>The genome of Shorea leprosula (Dipterocarpaceae) highlights the ecological relevance of drought in aseasonal tropical rainforests.</title>
        <authorList>
            <person name="Ng K.K.S."/>
            <person name="Kobayashi M.J."/>
            <person name="Fawcett J.A."/>
            <person name="Hatakeyama M."/>
            <person name="Paape T."/>
            <person name="Ng C.H."/>
            <person name="Ang C.C."/>
            <person name="Tnah L.H."/>
            <person name="Lee C.T."/>
            <person name="Nishiyama T."/>
            <person name="Sese J."/>
            <person name="O'Brien M.J."/>
            <person name="Copetti D."/>
            <person name="Mohd Noor M.I."/>
            <person name="Ong R.C."/>
            <person name="Putra M."/>
            <person name="Sireger I.Z."/>
            <person name="Indrioko S."/>
            <person name="Kosugi Y."/>
            <person name="Izuno A."/>
            <person name="Isagi Y."/>
            <person name="Lee S.L."/>
            <person name="Shimizu K.K."/>
        </authorList>
    </citation>
    <scope>NUCLEOTIDE SEQUENCE [LARGE SCALE GENOMIC DNA]</scope>
    <source>
        <strain evidence="1">214</strain>
    </source>
</reference>
<organism evidence="1 2">
    <name type="scientific">Rubroshorea leprosula</name>
    <dbReference type="NCBI Taxonomy" id="152421"/>
    <lineage>
        <taxon>Eukaryota</taxon>
        <taxon>Viridiplantae</taxon>
        <taxon>Streptophyta</taxon>
        <taxon>Embryophyta</taxon>
        <taxon>Tracheophyta</taxon>
        <taxon>Spermatophyta</taxon>
        <taxon>Magnoliopsida</taxon>
        <taxon>eudicotyledons</taxon>
        <taxon>Gunneridae</taxon>
        <taxon>Pentapetalae</taxon>
        <taxon>rosids</taxon>
        <taxon>malvids</taxon>
        <taxon>Malvales</taxon>
        <taxon>Dipterocarpaceae</taxon>
        <taxon>Rubroshorea</taxon>
    </lineage>
</organism>
<dbReference type="EMBL" id="BPVZ01000615">
    <property type="protein sequence ID" value="GKV52126.1"/>
    <property type="molecule type" value="Genomic_DNA"/>
</dbReference>
<keyword evidence="2" id="KW-1185">Reference proteome</keyword>
<dbReference type="Proteomes" id="UP001054252">
    <property type="component" value="Unassembled WGS sequence"/>
</dbReference>
<evidence type="ECO:0000313" key="2">
    <source>
        <dbReference type="Proteomes" id="UP001054252"/>
    </source>
</evidence>